<feature type="region of interest" description="Disordered" evidence="1">
    <location>
        <begin position="22"/>
        <end position="69"/>
    </location>
</feature>
<protein>
    <submittedName>
        <fullName evidence="2">Uncharacterized protein</fullName>
    </submittedName>
</protein>
<evidence type="ECO:0000256" key="1">
    <source>
        <dbReference type="SAM" id="MobiDB-lite"/>
    </source>
</evidence>
<organism evidence="2 3">
    <name type="scientific">Petrolisthes manimaculis</name>
    <dbReference type="NCBI Taxonomy" id="1843537"/>
    <lineage>
        <taxon>Eukaryota</taxon>
        <taxon>Metazoa</taxon>
        <taxon>Ecdysozoa</taxon>
        <taxon>Arthropoda</taxon>
        <taxon>Crustacea</taxon>
        <taxon>Multicrustacea</taxon>
        <taxon>Malacostraca</taxon>
        <taxon>Eumalacostraca</taxon>
        <taxon>Eucarida</taxon>
        <taxon>Decapoda</taxon>
        <taxon>Pleocyemata</taxon>
        <taxon>Anomura</taxon>
        <taxon>Galatheoidea</taxon>
        <taxon>Porcellanidae</taxon>
        <taxon>Petrolisthes</taxon>
    </lineage>
</organism>
<dbReference type="AlphaFoldDB" id="A0AAE1U8Y1"/>
<feature type="compositionally biased region" description="Polar residues" evidence="1">
    <location>
        <begin position="23"/>
        <end position="43"/>
    </location>
</feature>
<comment type="caution">
    <text evidence="2">The sequence shown here is derived from an EMBL/GenBank/DDBJ whole genome shotgun (WGS) entry which is preliminary data.</text>
</comment>
<evidence type="ECO:0000313" key="3">
    <source>
        <dbReference type="Proteomes" id="UP001292094"/>
    </source>
</evidence>
<dbReference type="Proteomes" id="UP001292094">
    <property type="component" value="Unassembled WGS sequence"/>
</dbReference>
<evidence type="ECO:0000313" key="2">
    <source>
        <dbReference type="EMBL" id="KAK4310144.1"/>
    </source>
</evidence>
<feature type="compositionally biased region" description="Gly residues" evidence="1">
    <location>
        <begin position="59"/>
        <end position="69"/>
    </location>
</feature>
<sequence>MGRGGGKDGVEEMGGAEVRIANVTPTLVTSPDMSDVTESQPDVTTDLVWGSPPTWVSEGGRGGGGELGL</sequence>
<proteinExistence type="predicted"/>
<dbReference type="EMBL" id="JAWZYT010001668">
    <property type="protein sequence ID" value="KAK4310144.1"/>
    <property type="molecule type" value="Genomic_DNA"/>
</dbReference>
<keyword evidence="3" id="KW-1185">Reference proteome</keyword>
<name>A0AAE1U8Y1_9EUCA</name>
<accession>A0AAE1U8Y1</accession>
<reference evidence="2" key="1">
    <citation type="submission" date="2023-11" db="EMBL/GenBank/DDBJ databases">
        <title>Genome assemblies of two species of porcelain crab, Petrolisthes cinctipes and Petrolisthes manimaculis (Anomura: Porcellanidae).</title>
        <authorList>
            <person name="Angst P."/>
        </authorList>
    </citation>
    <scope>NUCLEOTIDE SEQUENCE</scope>
    <source>
        <strain evidence="2">PB745_02</strain>
        <tissue evidence="2">Gill</tissue>
    </source>
</reference>
<gene>
    <name evidence="2" type="ORF">Pmani_018259</name>
</gene>